<protein>
    <recommendedName>
        <fullName evidence="8">Cytochrome P450</fullName>
    </recommendedName>
</protein>
<dbReference type="Pfam" id="PF00067">
    <property type="entry name" value="p450"/>
    <property type="match status" value="2"/>
</dbReference>
<organism evidence="6 7">
    <name type="scientific">Acer yangbiense</name>
    <dbReference type="NCBI Taxonomy" id="1000413"/>
    <lineage>
        <taxon>Eukaryota</taxon>
        <taxon>Viridiplantae</taxon>
        <taxon>Streptophyta</taxon>
        <taxon>Embryophyta</taxon>
        <taxon>Tracheophyta</taxon>
        <taxon>Spermatophyta</taxon>
        <taxon>Magnoliopsida</taxon>
        <taxon>eudicotyledons</taxon>
        <taxon>Gunneridae</taxon>
        <taxon>Pentapetalae</taxon>
        <taxon>rosids</taxon>
        <taxon>malvids</taxon>
        <taxon>Sapindales</taxon>
        <taxon>Sapindaceae</taxon>
        <taxon>Hippocastanoideae</taxon>
        <taxon>Acereae</taxon>
        <taxon>Acer</taxon>
    </lineage>
</organism>
<evidence type="ECO:0008006" key="8">
    <source>
        <dbReference type="Google" id="ProtNLM"/>
    </source>
</evidence>
<dbReference type="OrthoDB" id="1372046at2759"/>
<dbReference type="PANTHER" id="PTHR24286:SF185">
    <property type="entry name" value="CYTOCHROME P450 87A3-LIKE"/>
    <property type="match status" value="1"/>
</dbReference>
<dbReference type="GO" id="GO:0016132">
    <property type="term" value="P:brassinosteroid biosynthetic process"/>
    <property type="evidence" value="ECO:0007669"/>
    <property type="project" value="TreeGrafter"/>
</dbReference>
<comment type="caution">
    <text evidence="6">The sequence shown here is derived from an EMBL/GenBank/DDBJ whole genome shotgun (WGS) entry which is preliminary data.</text>
</comment>
<dbReference type="PANTHER" id="PTHR24286">
    <property type="entry name" value="CYTOCHROME P450 26"/>
    <property type="match status" value="1"/>
</dbReference>
<gene>
    <name evidence="6" type="ORF">EZV62_009791</name>
</gene>
<keyword evidence="3" id="KW-0479">Metal-binding</keyword>
<evidence type="ECO:0000256" key="2">
    <source>
        <dbReference type="ARBA" id="ARBA00010617"/>
    </source>
</evidence>
<feature type="signal peptide" evidence="5">
    <location>
        <begin position="1"/>
        <end position="23"/>
    </location>
</feature>
<dbReference type="GO" id="GO:0010268">
    <property type="term" value="P:brassinosteroid homeostasis"/>
    <property type="evidence" value="ECO:0007669"/>
    <property type="project" value="TreeGrafter"/>
</dbReference>
<name>A0A5C7I0J2_9ROSI</name>
<evidence type="ECO:0000256" key="1">
    <source>
        <dbReference type="ARBA" id="ARBA00004721"/>
    </source>
</evidence>
<feature type="chain" id="PRO_5022907123" description="Cytochrome P450" evidence="5">
    <location>
        <begin position="24"/>
        <end position="383"/>
    </location>
</feature>
<dbReference type="InterPro" id="IPR001128">
    <property type="entry name" value="Cyt_P450"/>
</dbReference>
<accession>A0A5C7I0J2</accession>
<evidence type="ECO:0000256" key="5">
    <source>
        <dbReference type="SAM" id="SignalP"/>
    </source>
</evidence>
<reference evidence="7" key="1">
    <citation type="journal article" date="2019" name="Gigascience">
        <title>De novo genome assembly of the endangered Acer yangbiense, a plant species with extremely small populations endemic to Yunnan Province, China.</title>
        <authorList>
            <person name="Yang J."/>
            <person name="Wariss H.M."/>
            <person name="Tao L."/>
            <person name="Zhang R."/>
            <person name="Yun Q."/>
            <person name="Hollingsworth P."/>
            <person name="Dao Z."/>
            <person name="Luo G."/>
            <person name="Guo H."/>
            <person name="Ma Y."/>
            <person name="Sun W."/>
        </authorList>
    </citation>
    <scope>NUCLEOTIDE SEQUENCE [LARGE SCALE GENOMIC DNA]</scope>
    <source>
        <strain evidence="7">cv. Malutang</strain>
    </source>
</reference>
<proteinExistence type="inferred from homology"/>
<dbReference type="GO" id="GO:0016125">
    <property type="term" value="P:sterol metabolic process"/>
    <property type="evidence" value="ECO:0007669"/>
    <property type="project" value="TreeGrafter"/>
</dbReference>
<dbReference type="AlphaFoldDB" id="A0A5C7I0J2"/>
<dbReference type="Gene3D" id="1.10.630.10">
    <property type="entry name" value="Cytochrome P450"/>
    <property type="match status" value="2"/>
</dbReference>
<keyword evidence="4" id="KW-0408">Iron</keyword>
<dbReference type="GO" id="GO:0020037">
    <property type="term" value="F:heme binding"/>
    <property type="evidence" value="ECO:0007669"/>
    <property type="project" value="InterPro"/>
</dbReference>
<evidence type="ECO:0000256" key="4">
    <source>
        <dbReference type="ARBA" id="ARBA00023004"/>
    </source>
</evidence>
<dbReference type="GO" id="GO:0016705">
    <property type="term" value="F:oxidoreductase activity, acting on paired donors, with incorporation or reduction of molecular oxygen"/>
    <property type="evidence" value="ECO:0007669"/>
    <property type="project" value="InterPro"/>
</dbReference>
<evidence type="ECO:0000313" key="6">
    <source>
        <dbReference type="EMBL" id="TXG62797.1"/>
    </source>
</evidence>
<dbReference type="SUPFAM" id="SSF48264">
    <property type="entry name" value="Cytochrome P450"/>
    <property type="match status" value="1"/>
</dbReference>
<dbReference type="GO" id="GO:0005506">
    <property type="term" value="F:iron ion binding"/>
    <property type="evidence" value="ECO:0007669"/>
    <property type="project" value="InterPro"/>
</dbReference>
<sequence>MWEVGAICLVALLLVWISHLFYSWTNPKCKNGKLPPGSMGLPFIGETLQFFSPYSSHDIPPYIKNRIARYGPLFRTSLVGQKIVVSTDNEINYSIFQQENKSFQLWYTDSFAELIGREKNVLAHEGRLHNYMKKLVLHFIGPAKLREKLLVDVGQTTRKHLQSWAEHGSVDFKQGASQVIFEFLARNLMSYDEKRDSKKVLENCRTFMDGLISFPLNIPGTAFHASLQTQLNELVQSFIEAFVQTVHCSSLFKDLQVALLVNFVSDHPDVLAELTVINESARIGRYTIPAGWIVLIIPSAVHFNPEKYDNPYTFNPWRWQFNLKKIYEMGYLYRDKNCTRDLRLLWGSVVALDSVLEPSLQSFKWQLFSITSSLNTGIYNLIK</sequence>
<keyword evidence="5" id="KW-0732">Signal</keyword>
<dbReference type="EMBL" id="VAHF01000004">
    <property type="protein sequence ID" value="TXG62797.1"/>
    <property type="molecule type" value="Genomic_DNA"/>
</dbReference>
<comment type="similarity">
    <text evidence="2">Belongs to the cytochrome P450 family.</text>
</comment>
<dbReference type="Proteomes" id="UP000323000">
    <property type="component" value="Chromosome 4"/>
</dbReference>
<keyword evidence="7" id="KW-1185">Reference proteome</keyword>
<dbReference type="InterPro" id="IPR036396">
    <property type="entry name" value="Cyt_P450_sf"/>
</dbReference>
<evidence type="ECO:0000256" key="3">
    <source>
        <dbReference type="ARBA" id="ARBA00022723"/>
    </source>
</evidence>
<comment type="pathway">
    <text evidence="1">Secondary metabolite biosynthesis; terpenoid biosynthesis.</text>
</comment>
<evidence type="ECO:0000313" key="7">
    <source>
        <dbReference type="Proteomes" id="UP000323000"/>
    </source>
</evidence>
<dbReference type="GO" id="GO:0004497">
    <property type="term" value="F:monooxygenase activity"/>
    <property type="evidence" value="ECO:0007669"/>
    <property type="project" value="InterPro"/>
</dbReference>